<dbReference type="EMBL" id="JAENGY010001934">
    <property type="protein sequence ID" value="KAG6946162.1"/>
    <property type="molecule type" value="Genomic_DNA"/>
</dbReference>
<comment type="caution">
    <text evidence="2">The sequence shown here is derived from an EMBL/GenBank/DDBJ whole genome shotgun (WGS) entry which is preliminary data.</text>
</comment>
<evidence type="ECO:0000313" key="2">
    <source>
        <dbReference type="EMBL" id="KAG6946162.1"/>
    </source>
</evidence>
<reference evidence="2" key="1">
    <citation type="submission" date="2021-01" db="EMBL/GenBank/DDBJ databases">
        <title>Phytophthora aleatoria, a newly-described species from Pinus radiata is distinct from Phytophthora cactorum isolates based on comparative genomics.</title>
        <authorList>
            <person name="Mcdougal R."/>
            <person name="Panda P."/>
            <person name="Williams N."/>
            <person name="Studholme D.J."/>
        </authorList>
    </citation>
    <scope>NUCLEOTIDE SEQUENCE</scope>
    <source>
        <strain evidence="2">NZFS 4037</strain>
    </source>
</reference>
<keyword evidence="3" id="KW-1185">Reference proteome</keyword>
<proteinExistence type="predicted"/>
<dbReference type="Proteomes" id="UP000709295">
    <property type="component" value="Unassembled WGS sequence"/>
</dbReference>
<evidence type="ECO:0000313" key="3">
    <source>
        <dbReference type="Proteomes" id="UP000709295"/>
    </source>
</evidence>
<evidence type="ECO:0000256" key="1">
    <source>
        <dbReference type="SAM" id="MobiDB-lite"/>
    </source>
</evidence>
<sequence length="52" mass="5851">MDPSSRNDEVDEEEEMFPPYILNGRVLWGGSTEARADPDGNVRRPQSSSCPR</sequence>
<protein>
    <submittedName>
        <fullName evidence="2">Uncharacterized protein</fullName>
    </submittedName>
</protein>
<name>A0A8J5IEK5_9STRA</name>
<dbReference type="AlphaFoldDB" id="A0A8J5IEK5"/>
<feature type="region of interest" description="Disordered" evidence="1">
    <location>
        <begin position="1"/>
        <end position="52"/>
    </location>
</feature>
<accession>A0A8J5IEK5</accession>
<organism evidence="2 3">
    <name type="scientific">Phytophthora aleatoria</name>
    <dbReference type="NCBI Taxonomy" id="2496075"/>
    <lineage>
        <taxon>Eukaryota</taxon>
        <taxon>Sar</taxon>
        <taxon>Stramenopiles</taxon>
        <taxon>Oomycota</taxon>
        <taxon>Peronosporomycetes</taxon>
        <taxon>Peronosporales</taxon>
        <taxon>Peronosporaceae</taxon>
        <taxon>Phytophthora</taxon>
    </lineage>
</organism>
<gene>
    <name evidence="2" type="ORF">JG688_00016180</name>
</gene>